<evidence type="ECO:0000313" key="5">
    <source>
        <dbReference type="EMBL" id="CAB4729287.1"/>
    </source>
</evidence>
<gene>
    <name evidence="5" type="ORF">UFOPK2761_00379</name>
</gene>
<organism evidence="5">
    <name type="scientific">freshwater metagenome</name>
    <dbReference type="NCBI Taxonomy" id="449393"/>
    <lineage>
        <taxon>unclassified sequences</taxon>
        <taxon>metagenomes</taxon>
        <taxon>ecological metagenomes</taxon>
    </lineage>
</organism>
<feature type="domain" description="Phospholipid/glycerol acyltransferase" evidence="4">
    <location>
        <begin position="45"/>
        <end position="162"/>
    </location>
</feature>
<dbReference type="PANTHER" id="PTHR10434">
    <property type="entry name" value="1-ACYL-SN-GLYCEROL-3-PHOSPHATE ACYLTRANSFERASE"/>
    <property type="match status" value="1"/>
</dbReference>
<evidence type="ECO:0000256" key="3">
    <source>
        <dbReference type="SAM" id="MobiDB-lite"/>
    </source>
</evidence>
<dbReference type="SUPFAM" id="SSF69593">
    <property type="entry name" value="Glycerol-3-phosphate (1)-acyltransferase"/>
    <property type="match status" value="1"/>
</dbReference>
<dbReference type="SMART" id="SM00563">
    <property type="entry name" value="PlsC"/>
    <property type="match status" value="1"/>
</dbReference>
<dbReference type="CDD" id="cd07989">
    <property type="entry name" value="LPLAT_AGPAT-like"/>
    <property type="match status" value="1"/>
</dbReference>
<reference evidence="5" key="1">
    <citation type="submission" date="2020-05" db="EMBL/GenBank/DDBJ databases">
        <authorList>
            <person name="Chiriac C."/>
            <person name="Salcher M."/>
            <person name="Ghai R."/>
            <person name="Kavagutti S V."/>
        </authorList>
    </citation>
    <scope>NUCLEOTIDE SEQUENCE</scope>
</reference>
<evidence type="ECO:0000256" key="2">
    <source>
        <dbReference type="ARBA" id="ARBA00023315"/>
    </source>
</evidence>
<feature type="compositionally biased region" description="Basic and acidic residues" evidence="3">
    <location>
        <begin position="259"/>
        <end position="269"/>
    </location>
</feature>
<protein>
    <submittedName>
        <fullName evidence="5">Unannotated protein</fullName>
    </submittedName>
</protein>
<name>A0A6J6S3V9_9ZZZZ</name>
<accession>A0A6J6S3V9</accession>
<dbReference type="InterPro" id="IPR002123">
    <property type="entry name" value="Plipid/glycerol_acylTrfase"/>
</dbReference>
<dbReference type="EMBL" id="CAEZYQ010000002">
    <property type="protein sequence ID" value="CAB4729287.1"/>
    <property type="molecule type" value="Genomic_DNA"/>
</dbReference>
<dbReference type="PANTHER" id="PTHR10434:SF55">
    <property type="entry name" value="POSSIBLE ACYLTRANSFERASE"/>
    <property type="match status" value="1"/>
</dbReference>
<evidence type="ECO:0000259" key="4">
    <source>
        <dbReference type="SMART" id="SM00563"/>
    </source>
</evidence>
<sequence>MSVRKLQERRGWAFSVAVGIIKPTLLATTTRDWRHGERIPASGGFVLALNHISHADPLTAAHIVYDHGRLPRYLAKSGLFRNPVLGRFMHALGQIPVEREGKGAVAYAAAVEAVRRGECVVVYPEGSITRDPDGWPMTGKSGAARIALETGCPVLPVGQWGAQRLLPPYSKKLHLLPRTRITMSVGEPVDLQDLRTRELTPDVVHEAADRILAAITAQLEEVRGERAPAERYDMRVLGDPYGKYGRGTRALEQEALAAQEKDAQGRDAQEQDAQQGTRNRRENA</sequence>
<dbReference type="GO" id="GO:0005886">
    <property type="term" value="C:plasma membrane"/>
    <property type="evidence" value="ECO:0007669"/>
    <property type="project" value="TreeGrafter"/>
</dbReference>
<keyword evidence="2" id="KW-0012">Acyltransferase</keyword>
<feature type="region of interest" description="Disordered" evidence="3">
    <location>
        <begin position="248"/>
        <end position="284"/>
    </location>
</feature>
<evidence type="ECO:0000256" key="1">
    <source>
        <dbReference type="ARBA" id="ARBA00022679"/>
    </source>
</evidence>
<keyword evidence="1" id="KW-0808">Transferase</keyword>
<dbReference type="AlphaFoldDB" id="A0A6J6S3V9"/>
<dbReference type="GO" id="GO:0006654">
    <property type="term" value="P:phosphatidic acid biosynthetic process"/>
    <property type="evidence" value="ECO:0007669"/>
    <property type="project" value="TreeGrafter"/>
</dbReference>
<proteinExistence type="predicted"/>
<dbReference type="GO" id="GO:0003841">
    <property type="term" value="F:1-acylglycerol-3-phosphate O-acyltransferase activity"/>
    <property type="evidence" value="ECO:0007669"/>
    <property type="project" value="TreeGrafter"/>
</dbReference>
<dbReference type="Pfam" id="PF01553">
    <property type="entry name" value="Acyltransferase"/>
    <property type="match status" value="1"/>
</dbReference>